<dbReference type="EMBL" id="CP007032">
    <property type="protein sequence ID" value="AHF06031.1"/>
    <property type="molecule type" value="Genomic_DNA"/>
</dbReference>
<dbReference type="Gene3D" id="3.40.50.1000">
    <property type="entry name" value="HAD superfamily/HAD-like"/>
    <property type="match status" value="1"/>
</dbReference>
<dbReference type="eggNOG" id="COG1011">
    <property type="taxonomic scope" value="Bacteria"/>
</dbReference>
<dbReference type="KEGG" id="dmt:DESME_02375"/>
<dbReference type="AlphaFoldDB" id="W0EAD6"/>
<dbReference type="PRINTS" id="PR00413">
    <property type="entry name" value="HADHALOGNASE"/>
</dbReference>
<dbReference type="InterPro" id="IPR023198">
    <property type="entry name" value="PGP-like_dom2"/>
</dbReference>
<dbReference type="InterPro" id="IPR023214">
    <property type="entry name" value="HAD_sf"/>
</dbReference>
<dbReference type="GO" id="GO:0016787">
    <property type="term" value="F:hydrolase activity"/>
    <property type="evidence" value="ECO:0007669"/>
    <property type="project" value="UniProtKB-KW"/>
</dbReference>
<evidence type="ECO:0000313" key="2">
    <source>
        <dbReference type="Proteomes" id="UP000010847"/>
    </source>
</evidence>
<sequence>MVKNIIFDLENVLLNFNPLEYLYEKIPENKEALQIYNEIFKSTEWLMLDRGLLTEDEAINSICARDSENSQLIRKVMDNWYQMLTPIEGVVDVLKELKLNGYKVYFLSNFHLLAFEDVLKRYNFLKDFDGGIVSYKKKLLKPDKDIYNKLITTYEIRPHESIFIDDTRENIEGAKKLGFETILFTTALELREKLVGYNVLKE</sequence>
<protein>
    <submittedName>
        <fullName evidence="1">HAD family hydrolase</fullName>
    </submittedName>
</protein>
<dbReference type="SFLD" id="SFLDG01129">
    <property type="entry name" value="C1.5:_HAD__Beta-PGM__Phosphata"/>
    <property type="match status" value="1"/>
</dbReference>
<name>W0EAD6_9FIRM</name>
<dbReference type="InterPro" id="IPR036412">
    <property type="entry name" value="HAD-like_sf"/>
</dbReference>
<dbReference type="OrthoDB" id="9797415at2"/>
<proteinExistence type="predicted"/>
<evidence type="ECO:0000313" key="1">
    <source>
        <dbReference type="EMBL" id="AHF06031.1"/>
    </source>
</evidence>
<dbReference type="PANTHER" id="PTHR43611:SF3">
    <property type="entry name" value="FLAVIN MONONUCLEOTIDE HYDROLASE 1, CHLOROPLATIC"/>
    <property type="match status" value="1"/>
</dbReference>
<dbReference type="SFLD" id="SFLDS00003">
    <property type="entry name" value="Haloacid_Dehalogenase"/>
    <property type="match status" value="1"/>
</dbReference>
<dbReference type="Pfam" id="PF00702">
    <property type="entry name" value="Hydrolase"/>
    <property type="match status" value="1"/>
</dbReference>
<dbReference type="Proteomes" id="UP000010847">
    <property type="component" value="Chromosome"/>
</dbReference>
<dbReference type="CDD" id="cd02603">
    <property type="entry name" value="HAD_sEH-N_like"/>
    <property type="match status" value="1"/>
</dbReference>
<dbReference type="PANTHER" id="PTHR43611">
    <property type="entry name" value="ALPHA-D-GLUCOSE 1-PHOSPHATE PHOSPHATASE"/>
    <property type="match status" value="1"/>
</dbReference>
<dbReference type="NCBIfam" id="TIGR01509">
    <property type="entry name" value="HAD-SF-IA-v3"/>
    <property type="match status" value="1"/>
</dbReference>
<dbReference type="InterPro" id="IPR006439">
    <property type="entry name" value="HAD-SF_hydro_IA"/>
</dbReference>
<dbReference type="RefSeq" id="WP_006716492.1">
    <property type="nucleotide sequence ID" value="NZ_CP007032.1"/>
</dbReference>
<accession>W0EAD6</accession>
<reference evidence="1 2" key="1">
    <citation type="submission" date="2013-12" db="EMBL/GenBank/DDBJ databases">
        <authorList>
            <consortium name="DOE Joint Genome Institute"/>
            <person name="Smidt H."/>
            <person name="Huntemann M."/>
            <person name="Han J."/>
            <person name="Chen A."/>
            <person name="Kyrpides N."/>
            <person name="Mavromatis K."/>
            <person name="Markowitz V."/>
            <person name="Palaniappan K."/>
            <person name="Ivanova N."/>
            <person name="Schaumberg A."/>
            <person name="Pati A."/>
            <person name="Liolios K."/>
            <person name="Nordberg H.P."/>
            <person name="Cantor M.N."/>
            <person name="Hua S.X."/>
            <person name="Woyke T."/>
        </authorList>
    </citation>
    <scope>NUCLEOTIDE SEQUENCE [LARGE SCALE GENOMIC DNA]</scope>
    <source>
        <strain evidence="2">DSM 15288</strain>
    </source>
</reference>
<dbReference type="SUPFAM" id="SSF56784">
    <property type="entry name" value="HAD-like"/>
    <property type="match status" value="1"/>
</dbReference>
<dbReference type="HOGENOM" id="CLU_045011_9_1_9"/>
<organism evidence="1 2">
    <name type="scientific">Desulfitobacterium metallireducens DSM 15288</name>
    <dbReference type="NCBI Taxonomy" id="871968"/>
    <lineage>
        <taxon>Bacteria</taxon>
        <taxon>Bacillati</taxon>
        <taxon>Bacillota</taxon>
        <taxon>Clostridia</taxon>
        <taxon>Eubacteriales</taxon>
        <taxon>Desulfitobacteriaceae</taxon>
        <taxon>Desulfitobacterium</taxon>
    </lineage>
</organism>
<dbReference type="Gene3D" id="1.10.150.240">
    <property type="entry name" value="Putative phosphatase, domain 2"/>
    <property type="match status" value="1"/>
</dbReference>
<keyword evidence="1" id="KW-0378">Hydrolase</keyword>
<gene>
    <name evidence="1" type="ORF">DESME_02375</name>
</gene>
<dbReference type="STRING" id="871968.DESME_02375"/>
<keyword evidence="2" id="KW-1185">Reference proteome</keyword>